<dbReference type="GO" id="GO:0042597">
    <property type="term" value="C:periplasmic space"/>
    <property type="evidence" value="ECO:0007669"/>
    <property type="project" value="InterPro"/>
</dbReference>
<sequence>MNKFGRIFAAAAIVIGFTSLPSASFAHAEVVSATPAPESTVDADNFFMIDLEFSEDLLQTAEETGSAVKLVNDSTGQEVHVDCVYVEGAHLVAQAALYESGPVTLTWRTVADDGHPISDSYKFNVTGSQDAPKDYVGYCPSGRAYSDNSADQNTAPTTDTTSSSNSGNGLIGLGVGVVIIIGFSVFGGIKAKRRMDEEANRND</sequence>
<accession>A0A6J7KFG3</accession>
<dbReference type="InterPro" id="IPR007348">
    <property type="entry name" value="CopC_dom"/>
</dbReference>
<keyword evidence="4" id="KW-0472">Membrane</keyword>
<dbReference type="GO" id="GO:0046688">
    <property type="term" value="P:response to copper ion"/>
    <property type="evidence" value="ECO:0007669"/>
    <property type="project" value="InterPro"/>
</dbReference>
<dbReference type="SUPFAM" id="SSF81296">
    <property type="entry name" value="E set domains"/>
    <property type="match status" value="1"/>
</dbReference>
<keyword evidence="2" id="KW-0186">Copper</keyword>
<feature type="compositionally biased region" description="Polar residues" evidence="3">
    <location>
        <begin position="146"/>
        <end position="161"/>
    </location>
</feature>
<reference evidence="6" key="1">
    <citation type="submission" date="2020-05" db="EMBL/GenBank/DDBJ databases">
        <authorList>
            <person name="Chiriac C."/>
            <person name="Salcher M."/>
            <person name="Ghai R."/>
            <person name="Kavagutti S V."/>
        </authorList>
    </citation>
    <scope>NUCLEOTIDE SEQUENCE</scope>
</reference>
<dbReference type="InterPro" id="IPR014755">
    <property type="entry name" value="Cu-Rt/internalin_Ig-like"/>
</dbReference>
<gene>
    <name evidence="6" type="ORF">UFOPK3837_00554</name>
</gene>
<evidence type="ECO:0000259" key="5">
    <source>
        <dbReference type="Pfam" id="PF04234"/>
    </source>
</evidence>
<keyword evidence="4" id="KW-0812">Transmembrane</keyword>
<evidence type="ECO:0000256" key="1">
    <source>
        <dbReference type="ARBA" id="ARBA00022729"/>
    </source>
</evidence>
<organism evidence="6">
    <name type="scientific">freshwater metagenome</name>
    <dbReference type="NCBI Taxonomy" id="449393"/>
    <lineage>
        <taxon>unclassified sequences</taxon>
        <taxon>metagenomes</taxon>
        <taxon>ecological metagenomes</taxon>
    </lineage>
</organism>
<evidence type="ECO:0000256" key="4">
    <source>
        <dbReference type="SAM" id="Phobius"/>
    </source>
</evidence>
<dbReference type="EMBL" id="CAFBNO010000016">
    <property type="protein sequence ID" value="CAB4952902.1"/>
    <property type="molecule type" value="Genomic_DNA"/>
</dbReference>
<dbReference type="AlphaFoldDB" id="A0A6J7KFG3"/>
<dbReference type="InterPro" id="IPR014756">
    <property type="entry name" value="Ig_E-set"/>
</dbReference>
<dbReference type="GO" id="GO:0005507">
    <property type="term" value="F:copper ion binding"/>
    <property type="evidence" value="ECO:0007669"/>
    <property type="project" value="InterPro"/>
</dbReference>
<feature type="region of interest" description="Disordered" evidence="3">
    <location>
        <begin position="146"/>
        <end position="166"/>
    </location>
</feature>
<dbReference type="Pfam" id="PF04234">
    <property type="entry name" value="CopC"/>
    <property type="match status" value="1"/>
</dbReference>
<feature type="domain" description="CopC" evidence="5">
    <location>
        <begin position="27"/>
        <end position="125"/>
    </location>
</feature>
<dbReference type="Gene3D" id="2.60.40.1220">
    <property type="match status" value="1"/>
</dbReference>
<evidence type="ECO:0000256" key="3">
    <source>
        <dbReference type="SAM" id="MobiDB-lite"/>
    </source>
</evidence>
<protein>
    <submittedName>
        <fullName evidence="6">Unannotated protein</fullName>
    </submittedName>
</protein>
<keyword evidence="1" id="KW-0732">Signal</keyword>
<evidence type="ECO:0000313" key="6">
    <source>
        <dbReference type="EMBL" id="CAB4952902.1"/>
    </source>
</evidence>
<feature type="transmembrane region" description="Helical" evidence="4">
    <location>
        <begin position="170"/>
        <end position="189"/>
    </location>
</feature>
<evidence type="ECO:0000256" key="2">
    <source>
        <dbReference type="ARBA" id="ARBA00023008"/>
    </source>
</evidence>
<name>A0A6J7KFG3_9ZZZZ</name>
<keyword evidence="4" id="KW-1133">Transmembrane helix</keyword>
<proteinExistence type="predicted"/>